<gene>
    <name evidence="2" type="ORF">CLUMA_CG016352</name>
</gene>
<dbReference type="EMBL" id="CVRI01000059">
    <property type="protein sequence ID" value="CRL03008.1"/>
    <property type="molecule type" value="Genomic_DNA"/>
</dbReference>
<dbReference type="AlphaFoldDB" id="A0A1J1IS82"/>
<protein>
    <submittedName>
        <fullName evidence="2">CLUMA_CG016352, isoform A</fullName>
    </submittedName>
</protein>
<sequence>GSIKSDRTSGSGDNAESRDKLSRLTKTHAGRRRSEPINIRKG</sequence>
<proteinExistence type="predicted"/>
<name>A0A1J1IS82_9DIPT</name>
<feature type="region of interest" description="Disordered" evidence="1">
    <location>
        <begin position="1"/>
        <end position="42"/>
    </location>
</feature>
<reference evidence="2 3" key="1">
    <citation type="submission" date="2015-04" db="EMBL/GenBank/DDBJ databases">
        <authorList>
            <person name="Syromyatnikov M.Y."/>
            <person name="Popov V.N."/>
        </authorList>
    </citation>
    <scope>NUCLEOTIDE SEQUENCE [LARGE SCALE GENOMIC DNA]</scope>
</reference>
<feature type="non-terminal residue" evidence="2">
    <location>
        <position position="1"/>
    </location>
</feature>
<keyword evidence="3" id="KW-1185">Reference proteome</keyword>
<organism evidence="2 3">
    <name type="scientific">Clunio marinus</name>
    <dbReference type="NCBI Taxonomy" id="568069"/>
    <lineage>
        <taxon>Eukaryota</taxon>
        <taxon>Metazoa</taxon>
        <taxon>Ecdysozoa</taxon>
        <taxon>Arthropoda</taxon>
        <taxon>Hexapoda</taxon>
        <taxon>Insecta</taxon>
        <taxon>Pterygota</taxon>
        <taxon>Neoptera</taxon>
        <taxon>Endopterygota</taxon>
        <taxon>Diptera</taxon>
        <taxon>Nematocera</taxon>
        <taxon>Chironomoidea</taxon>
        <taxon>Chironomidae</taxon>
        <taxon>Clunio</taxon>
    </lineage>
</organism>
<dbReference type="Proteomes" id="UP000183832">
    <property type="component" value="Unassembled WGS sequence"/>
</dbReference>
<evidence type="ECO:0000313" key="3">
    <source>
        <dbReference type="Proteomes" id="UP000183832"/>
    </source>
</evidence>
<accession>A0A1J1IS82</accession>
<evidence type="ECO:0000256" key="1">
    <source>
        <dbReference type="SAM" id="MobiDB-lite"/>
    </source>
</evidence>
<evidence type="ECO:0000313" key="2">
    <source>
        <dbReference type="EMBL" id="CRL03008.1"/>
    </source>
</evidence>